<name>A0A292Q0Y5_9PEZI</name>
<keyword evidence="3" id="KW-1185">Reference proteome</keyword>
<evidence type="ECO:0000256" key="1">
    <source>
        <dbReference type="SAM" id="MobiDB-lite"/>
    </source>
</evidence>
<evidence type="ECO:0000313" key="3">
    <source>
        <dbReference type="Proteomes" id="UP001412239"/>
    </source>
</evidence>
<protein>
    <submittedName>
        <fullName evidence="2">Uncharacterized protein</fullName>
    </submittedName>
</protein>
<evidence type="ECO:0000313" key="2">
    <source>
        <dbReference type="EMBL" id="CUS12625.1"/>
    </source>
</evidence>
<proteinExistence type="predicted"/>
<gene>
    <name evidence="2" type="ORF">GSTUAT00003236001</name>
</gene>
<accession>A0A292Q0Y5</accession>
<sequence length="163" mass="18575">MENFRDRERASCFLCEWFRDCLTRMAGKNISITLPCPLTHTGADTSTHPSAPELIQPCNTLPSSRLILILSKPPLNRMPSPQLPQRPPLGTTSPNDKHRICAPFPLSLTKADRQMRRFKKTHNASPENSNVIFGFWHHRNLLRNLCGHILSIILLSFPRATVW</sequence>
<dbReference type="EMBL" id="LN890987">
    <property type="protein sequence ID" value="CUS12625.1"/>
    <property type="molecule type" value="Genomic_DNA"/>
</dbReference>
<organism evidence="2 3">
    <name type="scientific">Tuber aestivum</name>
    <name type="common">summer truffle</name>
    <dbReference type="NCBI Taxonomy" id="59557"/>
    <lineage>
        <taxon>Eukaryota</taxon>
        <taxon>Fungi</taxon>
        <taxon>Dikarya</taxon>
        <taxon>Ascomycota</taxon>
        <taxon>Pezizomycotina</taxon>
        <taxon>Pezizomycetes</taxon>
        <taxon>Pezizales</taxon>
        <taxon>Tuberaceae</taxon>
        <taxon>Tuber</taxon>
    </lineage>
</organism>
<reference evidence="2" key="1">
    <citation type="submission" date="2015-10" db="EMBL/GenBank/DDBJ databases">
        <authorList>
            <person name="Regsiter A."/>
            <person name="william w."/>
        </authorList>
    </citation>
    <scope>NUCLEOTIDE SEQUENCE</scope>
    <source>
        <strain evidence="2">Montdore</strain>
    </source>
</reference>
<feature type="region of interest" description="Disordered" evidence="1">
    <location>
        <begin position="76"/>
        <end position="95"/>
    </location>
</feature>
<dbReference type="AlphaFoldDB" id="A0A292Q0Y5"/>
<dbReference type="Proteomes" id="UP001412239">
    <property type="component" value="Unassembled WGS sequence"/>
</dbReference>